<name>J3TYA4_9ENTR</name>
<evidence type="ECO:0000256" key="4">
    <source>
        <dbReference type="ARBA" id="ARBA00022989"/>
    </source>
</evidence>
<keyword evidence="5 6" id="KW-0472">Membrane</keyword>
<gene>
    <name evidence="7" type="ORF">A35E_00008</name>
</gene>
<keyword evidence="4 6" id="KW-1133">Transmembrane helix</keyword>
<organism evidence="7 8">
    <name type="scientific">secondary endosymbiont of Heteropsylla cubana</name>
    <dbReference type="NCBI Taxonomy" id="134287"/>
    <lineage>
        <taxon>Bacteria</taxon>
        <taxon>Pseudomonadati</taxon>
        <taxon>Pseudomonadota</taxon>
        <taxon>Gammaproteobacteria</taxon>
        <taxon>Enterobacterales</taxon>
        <taxon>Enterobacteriaceae</taxon>
        <taxon>aphid secondary symbionts</taxon>
    </lineage>
</organism>
<evidence type="ECO:0000256" key="1">
    <source>
        <dbReference type="ARBA" id="ARBA00004141"/>
    </source>
</evidence>
<protein>
    <submittedName>
        <fullName evidence="7">Putative permease</fullName>
    </submittedName>
</protein>
<dbReference type="PATRIC" id="fig|134287.3.peg.8"/>
<keyword evidence="3 6" id="KW-0812">Transmembrane</keyword>
<sequence length="333" mass="37705" precursor="true">MGVPEIWLKAISYLLMFLFVTLIIPLHLFPCFLASFLAYESITSLTPYFERLVGSNWGRWVVITLITFFVVFSMTLGILSVVSFLTSDVQRSMDIIAETNRIFSDVKNHLPDYLPSFLPDSAEELKDQIFTLVESNFIMLRNMGRSFLHGLITIFIGLIIGGIISLHKPSSSNTYFIQQLLERLYYLSEAFRNIVFAQIKISIVNTFLTGMLILVLFPLFNVHLPFGKTLIVNTFIFGLLPSVGNLISNIMIIISGLSLSLGIGSIMMIYLILIHKLEYFLNAEIVGSRINAKSWELLLAMLLFQAIFGLEGLIAAPIYYAYLKTELRAQKLI</sequence>
<dbReference type="RefSeq" id="WP_014888632.1">
    <property type="nucleotide sequence ID" value="NC_018420.1"/>
</dbReference>
<evidence type="ECO:0000313" key="8">
    <source>
        <dbReference type="Proteomes" id="UP000003937"/>
    </source>
</evidence>
<feature type="transmembrane region" description="Helical" evidence="6">
    <location>
        <begin position="253"/>
        <end position="274"/>
    </location>
</feature>
<dbReference type="EMBL" id="CP003547">
    <property type="protein sequence ID" value="AFP85335.1"/>
    <property type="molecule type" value="Genomic_DNA"/>
</dbReference>
<accession>J3TYA4</accession>
<dbReference type="HOGENOM" id="CLU_798794_0_0_6"/>
<feature type="transmembrane region" description="Helical" evidence="6">
    <location>
        <begin position="12"/>
        <end position="39"/>
    </location>
</feature>
<feature type="transmembrane region" description="Helical" evidence="6">
    <location>
        <begin position="295"/>
        <end position="322"/>
    </location>
</feature>
<evidence type="ECO:0000256" key="2">
    <source>
        <dbReference type="ARBA" id="ARBA00009773"/>
    </source>
</evidence>
<dbReference type="GO" id="GO:0016020">
    <property type="term" value="C:membrane"/>
    <property type="evidence" value="ECO:0007669"/>
    <property type="project" value="UniProtKB-SubCell"/>
</dbReference>
<dbReference type="Pfam" id="PF01594">
    <property type="entry name" value="AI-2E_transport"/>
    <property type="match status" value="1"/>
</dbReference>
<evidence type="ECO:0000256" key="6">
    <source>
        <dbReference type="SAM" id="Phobius"/>
    </source>
</evidence>
<feature type="transmembrane region" description="Helical" evidence="6">
    <location>
        <begin position="59"/>
        <end position="85"/>
    </location>
</feature>
<dbReference type="InterPro" id="IPR002549">
    <property type="entry name" value="AI-2E-like"/>
</dbReference>
<feature type="transmembrane region" description="Helical" evidence="6">
    <location>
        <begin position="147"/>
        <end position="166"/>
    </location>
</feature>
<feature type="transmembrane region" description="Helical" evidence="6">
    <location>
        <begin position="229"/>
        <end position="247"/>
    </location>
</feature>
<dbReference type="AlphaFoldDB" id="J3TYA4"/>
<dbReference type="Proteomes" id="UP000003937">
    <property type="component" value="Chromosome"/>
</dbReference>
<evidence type="ECO:0000256" key="3">
    <source>
        <dbReference type="ARBA" id="ARBA00022692"/>
    </source>
</evidence>
<comment type="subcellular location">
    <subcellularLocation>
        <location evidence="1">Membrane</location>
        <topology evidence="1">Multi-pass membrane protein</topology>
    </subcellularLocation>
</comment>
<evidence type="ECO:0000256" key="5">
    <source>
        <dbReference type="ARBA" id="ARBA00023136"/>
    </source>
</evidence>
<keyword evidence="8" id="KW-1185">Reference proteome</keyword>
<evidence type="ECO:0000313" key="7">
    <source>
        <dbReference type="EMBL" id="AFP85335.1"/>
    </source>
</evidence>
<comment type="similarity">
    <text evidence="2">Belongs to the autoinducer-2 exporter (AI-2E) (TC 2.A.86) family.</text>
</comment>
<feature type="transmembrane region" description="Helical" evidence="6">
    <location>
        <begin position="194"/>
        <end position="217"/>
    </location>
</feature>
<proteinExistence type="inferred from homology"/>
<dbReference type="OrthoDB" id="8113193at2"/>
<reference evidence="7 8" key="1">
    <citation type="journal article" date="2012" name="Mol. Biol. Evol.">
        <title>Genome reduction and co-evolution between the primary and secondary bacterial symbionts of psyllids.</title>
        <authorList>
            <person name="Sloan D.B."/>
            <person name="Moran N.A."/>
        </authorList>
    </citation>
    <scope>NUCLEOTIDE SEQUENCE [LARGE SCALE GENOMIC DNA]</scope>
    <source>
        <strain evidence="7">Hcub_S</strain>
    </source>
</reference>
<dbReference type="KEGG" id="sehc:A35E_00008"/>